<proteinExistence type="predicted"/>
<dbReference type="GO" id="GO:0005737">
    <property type="term" value="C:cytoplasm"/>
    <property type="evidence" value="ECO:0007669"/>
    <property type="project" value="TreeGrafter"/>
</dbReference>
<dbReference type="Pfam" id="PF12763">
    <property type="entry name" value="EH"/>
    <property type="match status" value="2"/>
</dbReference>
<dbReference type="InterPro" id="IPR011992">
    <property type="entry name" value="EF-hand-dom_pair"/>
</dbReference>
<dbReference type="SUPFAM" id="SSF47473">
    <property type="entry name" value="EF-hand"/>
    <property type="match status" value="2"/>
</dbReference>
<feature type="compositionally biased region" description="Polar residues" evidence="1">
    <location>
        <begin position="931"/>
        <end position="949"/>
    </location>
</feature>
<feature type="region of interest" description="Disordered" evidence="1">
    <location>
        <begin position="1011"/>
        <end position="1048"/>
    </location>
</feature>
<reference evidence="4 5" key="1">
    <citation type="submission" date="2019-07" db="EMBL/GenBank/DDBJ databases">
        <title>Genomics analysis of Aphanomyces spp. identifies a new class of oomycete effector associated with host adaptation.</title>
        <authorList>
            <person name="Gaulin E."/>
        </authorList>
    </citation>
    <scope>NUCLEOTIDE SEQUENCE [LARGE SCALE GENOMIC DNA]</scope>
    <source>
        <strain evidence="4 5">ATCC 201684</strain>
    </source>
</reference>
<feature type="region of interest" description="Disordered" evidence="1">
    <location>
        <begin position="677"/>
        <end position="730"/>
    </location>
</feature>
<feature type="domain" description="EF-hand" evidence="3">
    <location>
        <begin position="176"/>
        <end position="211"/>
    </location>
</feature>
<feature type="region of interest" description="Disordered" evidence="1">
    <location>
        <begin position="256"/>
        <end position="352"/>
    </location>
</feature>
<sequence>MQPSNFGSNRFGSGLQQQQGNFQSYGGTNPTQQAGMMASQGYVNPHAYQQAPQGIAWAGPSPQEKGYYDILFPLADDEKSGAIGGRSAVAFFTKSGLDKSILREVWTIADSKQASVLHLGDFYVAMRLIAMAQHGQPVTLQRFLELGNAPFPLAVLEGVPPPPPAQPAPTYAITADEKVKYQTIFAQYDLDHDGFIHGQEAAALFQMSGMNRSELRDVWNLADRTGDGRLDVSEFYIAMHLIVCVTKRGLPLPPSIPADMEQSLRSTGSFPSGGAGQPPVPQGMSAFDDLDAPAPQNTSSGGLGTPAGPPQGQAGSFHASGGFQADPLGQQTSQTSSFHGGIPTPTSNSAAGSFHRAQAMGSFHSMAAQTGSFNYGQASNNADRTPSFEQRTGVQSGPATGFGSNPQTQSPGFATGPPSSGSFHQPGNSAPSTSSFGSGQAPGLNSGLSGFGSTASTPTPPSSSGFGSNQAHPPGLDAFGATHSVASGGSAPPSAPGSTTSRQGVFGGFGDVLTTPTASAFGGSRSLGGFPSPAAAPSTMPSPAASAFGSQKAPESPGGFGDFSAPTHPASAPASSSGFGSQNGPRLSDGFGDFVSSAAPTQASAASGFGSQHGSQSAGAFGDFAPPQPSFTPSASAFGSQKSAQNFGNLGDFGSPLAAPSSNFGSQKLSQVTDAFGDLGLGSPAPSSTSVTSGFGSNTQPRRSIGDAEHALGTPSFAPPAVSSGFGSQSAAPSSTTSAFDVFPSPTNASGFGDFSGATSSAPKLAEPSLATDFGDFGAPTIPPDAVSVPPTNTSTFGSFKAVESSGFGDFPAPTSAPSTAAAASTFGSNKAVSTGFDFPSPTNSAGFGDFTAASATPSSFGDFGAPSQPSASNATASFGSANPSADLGGFGDFSIAPPAPPSSTSISSTAEFGCKTSAPSSLGFDAFPSPISSSKEAQPTSASSYGSAKATSVSDFGQFAPVPTVESSKAPSETNGFGDFAAASSGFADFPSPVSMTSFAGFNDISSTPSAVPSATKSSSGLDFPSPTSTTNFDATVGRGSHSSNASSNDIAVANELDAANAQLLRSMMQLSMQQKHVVQVTHIRKLVVDLLRLTAQRDQLRSSQPTDPTLAMTVQRLIDDERAFISSTAAIIQELEAKHKSTPVVSRQSSREAGNFGF</sequence>
<dbReference type="SMART" id="SM00054">
    <property type="entry name" value="EFh"/>
    <property type="match status" value="2"/>
</dbReference>
<dbReference type="GO" id="GO:0016197">
    <property type="term" value="P:endosomal transport"/>
    <property type="evidence" value="ECO:0007669"/>
    <property type="project" value="TreeGrafter"/>
</dbReference>
<feature type="compositionally biased region" description="Polar residues" evidence="1">
    <location>
        <begin position="868"/>
        <end position="884"/>
    </location>
</feature>
<feature type="region of interest" description="Disordered" evidence="1">
    <location>
        <begin position="374"/>
        <end position="509"/>
    </location>
</feature>
<dbReference type="PROSITE" id="PS50222">
    <property type="entry name" value="EF_HAND_2"/>
    <property type="match status" value="2"/>
</dbReference>
<dbReference type="InterPro" id="IPR000261">
    <property type="entry name" value="EH_dom"/>
</dbReference>
<feature type="compositionally biased region" description="Polar residues" evidence="1">
    <location>
        <begin position="685"/>
        <end position="702"/>
    </location>
</feature>
<feature type="compositionally biased region" description="Low complexity" evidence="1">
    <location>
        <begin position="532"/>
        <end position="547"/>
    </location>
</feature>
<feature type="compositionally biased region" description="Low complexity" evidence="1">
    <location>
        <begin position="596"/>
        <end position="607"/>
    </location>
</feature>
<feature type="region of interest" description="Disordered" evidence="1">
    <location>
        <begin position="930"/>
        <end position="949"/>
    </location>
</feature>
<feature type="domain" description="EH" evidence="2">
    <location>
        <begin position="64"/>
        <end position="166"/>
    </location>
</feature>
<evidence type="ECO:0000259" key="3">
    <source>
        <dbReference type="PROSITE" id="PS50222"/>
    </source>
</evidence>
<feature type="compositionally biased region" description="Low complexity" evidence="1">
    <location>
        <begin position="451"/>
        <end position="468"/>
    </location>
</feature>
<feature type="region of interest" description="Disordered" evidence="1">
    <location>
        <begin position="532"/>
        <end position="643"/>
    </location>
</feature>
<feature type="domain" description="EF-hand" evidence="3">
    <location>
        <begin position="212"/>
        <end position="245"/>
    </location>
</feature>
<feature type="compositionally biased region" description="Low complexity" evidence="1">
    <location>
        <begin position="564"/>
        <end position="577"/>
    </location>
</feature>
<feature type="compositionally biased region" description="Polar residues" evidence="1">
    <location>
        <begin position="329"/>
        <end position="351"/>
    </location>
</feature>
<dbReference type="GO" id="GO:0005509">
    <property type="term" value="F:calcium ion binding"/>
    <property type="evidence" value="ECO:0007669"/>
    <property type="project" value="InterPro"/>
</dbReference>
<protein>
    <recommendedName>
        <fullName evidence="6">Calmodulin</fullName>
    </recommendedName>
</protein>
<accession>A0A6G0XVH0</accession>
<gene>
    <name evidence="4" type="ORF">Ae201684_000958</name>
</gene>
<dbReference type="PANTHER" id="PTHR11216">
    <property type="entry name" value="EH DOMAIN"/>
    <property type="match status" value="1"/>
</dbReference>
<feature type="compositionally biased region" description="Polar residues" evidence="1">
    <location>
        <begin position="609"/>
        <end position="618"/>
    </location>
</feature>
<feature type="compositionally biased region" description="Polar residues" evidence="1">
    <location>
        <begin position="631"/>
        <end position="643"/>
    </location>
</feature>
<dbReference type="GO" id="GO:0006897">
    <property type="term" value="P:endocytosis"/>
    <property type="evidence" value="ECO:0007669"/>
    <property type="project" value="TreeGrafter"/>
</dbReference>
<dbReference type="PANTHER" id="PTHR11216:SF174">
    <property type="entry name" value="GH06923P"/>
    <property type="match status" value="1"/>
</dbReference>
<keyword evidence="5" id="KW-1185">Reference proteome</keyword>
<evidence type="ECO:0000256" key="1">
    <source>
        <dbReference type="SAM" id="MobiDB-lite"/>
    </source>
</evidence>
<dbReference type="CDD" id="cd00052">
    <property type="entry name" value="EH"/>
    <property type="match status" value="2"/>
</dbReference>
<feature type="domain" description="EH" evidence="2">
    <location>
        <begin position="177"/>
        <end position="267"/>
    </location>
</feature>
<evidence type="ECO:0008006" key="6">
    <source>
        <dbReference type="Google" id="ProtNLM"/>
    </source>
</evidence>
<dbReference type="Proteomes" id="UP000481153">
    <property type="component" value="Unassembled WGS sequence"/>
</dbReference>
<dbReference type="PROSITE" id="PS50031">
    <property type="entry name" value="EH"/>
    <property type="match status" value="2"/>
</dbReference>
<feature type="compositionally biased region" description="Low complexity" evidence="1">
    <location>
        <begin position="486"/>
        <end position="501"/>
    </location>
</feature>
<dbReference type="InterPro" id="IPR002048">
    <property type="entry name" value="EF_hand_dom"/>
</dbReference>
<evidence type="ECO:0000313" key="5">
    <source>
        <dbReference type="Proteomes" id="UP000481153"/>
    </source>
</evidence>
<feature type="region of interest" description="Disordered" evidence="1">
    <location>
        <begin position="1"/>
        <end position="30"/>
    </location>
</feature>
<organism evidence="4 5">
    <name type="scientific">Aphanomyces euteiches</name>
    <dbReference type="NCBI Taxonomy" id="100861"/>
    <lineage>
        <taxon>Eukaryota</taxon>
        <taxon>Sar</taxon>
        <taxon>Stramenopiles</taxon>
        <taxon>Oomycota</taxon>
        <taxon>Saprolegniomycetes</taxon>
        <taxon>Saprolegniales</taxon>
        <taxon>Verrucalvaceae</taxon>
        <taxon>Aphanomyces</taxon>
    </lineage>
</organism>
<feature type="compositionally biased region" description="Polar residues" evidence="1">
    <location>
        <begin position="1011"/>
        <end position="1035"/>
    </location>
</feature>
<evidence type="ECO:0000313" key="4">
    <source>
        <dbReference type="EMBL" id="KAF0744482.1"/>
    </source>
</evidence>
<feature type="compositionally biased region" description="Polar residues" evidence="1">
    <location>
        <begin position="374"/>
        <end position="438"/>
    </location>
</feature>
<dbReference type="EMBL" id="VJMJ01000009">
    <property type="protein sequence ID" value="KAF0744482.1"/>
    <property type="molecule type" value="Genomic_DNA"/>
</dbReference>
<dbReference type="Gene3D" id="1.10.238.10">
    <property type="entry name" value="EF-hand"/>
    <property type="match status" value="2"/>
</dbReference>
<evidence type="ECO:0000259" key="2">
    <source>
        <dbReference type="PROSITE" id="PS50031"/>
    </source>
</evidence>
<dbReference type="SMART" id="SM00027">
    <property type="entry name" value="EH"/>
    <property type="match status" value="2"/>
</dbReference>
<dbReference type="VEuPathDB" id="FungiDB:AeMF1_010428"/>
<dbReference type="GO" id="GO:0005886">
    <property type="term" value="C:plasma membrane"/>
    <property type="evidence" value="ECO:0007669"/>
    <property type="project" value="TreeGrafter"/>
</dbReference>
<comment type="caution">
    <text evidence="4">The sequence shown here is derived from an EMBL/GenBank/DDBJ whole genome shotgun (WGS) entry which is preliminary data.</text>
</comment>
<dbReference type="AlphaFoldDB" id="A0A6G0XVH0"/>
<name>A0A6G0XVH0_9STRA</name>
<feature type="region of interest" description="Disordered" evidence="1">
    <location>
        <begin position="862"/>
        <end position="911"/>
    </location>
</feature>